<reference evidence="1 2" key="1">
    <citation type="submission" date="2016-10" db="EMBL/GenBank/DDBJ databases">
        <authorList>
            <person name="de Groot N.N."/>
        </authorList>
    </citation>
    <scope>NUCLEOTIDE SEQUENCE [LARGE SCALE GENOMIC DNA]</scope>
    <source>
        <strain evidence="1 2">DSM 15019</strain>
    </source>
</reference>
<dbReference type="Proteomes" id="UP000182126">
    <property type="component" value="Chromosome I"/>
</dbReference>
<accession>A0A1H1TGQ7</accession>
<gene>
    <name evidence="1" type="ORF">SAMN04489809_2205</name>
</gene>
<organism evidence="1 2">
    <name type="scientific">Microbacterium paraoxydans</name>
    <dbReference type="NCBI Taxonomy" id="199592"/>
    <lineage>
        <taxon>Bacteria</taxon>
        <taxon>Bacillati</taxon>
        <taxon>Actinomycetota</taxon>
        <taxon>Actinomycetes</taxon>
        <taxon>Micrococcales</taxon>
        <taxon>Microbacteriaceae</taxon>
        <taxon>Microbacterium</taxon>
    </lineage>
</organism>
<dbReference type="RefSeq" id="WP_231919558.1">
    <property type="nucleotide sequence ID" value="NZ_LT629770.1"/>
</dbReference>
<dbReference type="InterPro" id="IPR011050">
    <property type="entry name" value="Pectin_lyase_fold/virulence"/>
</dbReference>
<dbReference type="GeneID" id="36300306"/>
<name>A0A1H1TGQ7_9MICO</name>
<sequence length="738" mass="78226">MTITDQGTGPAADTAGAGAAVRSTGRRALMAGLGAVALGTAGALASTAPAQAAPVAAGAKDVTRAESVADLGRLLARDGEVAIVAGYRKPGDAGLLVYVGSENAKTAPNGGTVIAGKHDTRWILQHDGTVDFRVFGITGPEKPADDALAAMVNDPRIRRIEASTDLLFQRRHRFTRSYVEIDFGGHLITTDGIEKNTHDNPFGAVMFFTGVSKDVTVEHALAEAWPELTDAVAVPDASRFPVDSWWAVQCDPVAGGGADERELQRFVQVTQQIDGTHIRIDYLNGWPLDKGRKLIWRQMEPVAGVRIANMRFLGAGPFDGPTDGSFPDSRELTGSHPIAFEYAIHCDVADVHASRTWWPVIMRRWNTHFTTERCSVENPPTVFYGGAGYLTQQIYSLYGRVSDCTSSNARHLNDLTASAYCIVENCHGDGDDQGGNPFTTHGQYEHDLTFIGNSGLMDIANSGAQWGTAAKRITVRDHVCSWFVAGTKISDLTLENVRVIGRSTFDPQATMTINADGAQVRGCTAGLLAIGQRSQRSSRPTVIADSTFALPKDQVLVQTPVTAPVRFVDCTITGIDGVKARGSGPVEFVDCRLSGPAAGAPFELGASRVTIRGGSVRDVRLTATAVRDQLVALDGVELSTERTDGALLSRAAGAGLVTWRVSGVTSTVPKGAAHLDIGTGVNHARVTGSQFAGGRVRLADGFAEPSTLLYSDTVERGVETALPEAGPRVVIADVLTSA</sequence>
<dbReference type="AlphaFoldDB" id="A0A1H1TGQ7"/>
<dbReference type="InterPro" id="IPR006311">
    <property type="entry name" value="TAT_signal"/>
</dbReference>
<evidence type="ECO:0000313" key="1">
    <source>
        <dbReference type="EMBL" id="SDS59433.1"/>
    </source>
</evidence>
<evidence type="ECO:0000313" key="2">
    <source>
        <dbReference type="Proteomes" id="UP000182126"/>
    </source>
</evidence>
<dbReference type="SUPFAM" id="SSF51126">
    <property type="entry name" value="Pectin lyase-like"/>
    <property type="match status" value="2"/>
</dbReference>
<dbReference type="eggNOG" id="ENOG5033RYP">
    <property type="taxonomic scope" value="Bacteria"/>
</dbReference>
<proteinExistence type="predicted"/>
<dbReference type="EMBL" id="LT629770">
    <property type="protein sequence ID" value="SDS59433.1"/>
    <property type="molecule type" value="Genomic_DNA"/>
</dbReference>
<dbReference type="PROSITE" id="PS51318">
    <property type="entry name" value="TAT"/>
    <property type="match status" value="1"/>
</dbReference>
<protein>
    <recommendedName>
        <fullName evidence="3">Peptidase C14</fullName>
    </recommendedName>
</protein>
<evidence type="ECO:0008006" key="3">
    <source>
        <dbReference type="Google" id="ProtNLM"/>
    </source>
</evidence>